<dbReference type="GO" id="GO:1990133">
    <property type="term" value="C:molybdopterin adenylyltransferase complex"/>
    <property type="evidence" value="ECO:0007669"/>
    <property type="project" value="TreeGrafter"/>
</dbReference>
<reference evidence="4 5" key="1">
    <citation type="journal article" date="2008" name="Int. J. Syst. Evol. Microbiol.">
        <title>Neptunomonas japonica sp. nov., an Osedax japonicus symbiont-like bacterium isolated from sediment adjacent to sperm whale carcasses off Kagoshima, Japan.</title>
        <authorList>
            <person name="Miyazaki M."/>
            <person name="Nogi Y."/>
            <person name="Fujiwara Y."/>
            <person name="Kawato M."/>
            <person name="Kubokawa K."/>
            <person name="Horikoshi K."/>
        </authorList>
    </citation>
    <scope>NUCLEOTIDE SEQUENCE [LARGE SCALE GENOMIC DNA]</scope>
    <source>
        <strain evidence="4 5">JAMM 1380</strain>
    </source>
</reference>
<evidence type="ECO:0000313" key="4">
    <source>
        <dbReference type="EMBL" id="BBB31319.1"/>
    </source>
</evidence>
<sequence>MMLSLVFFASVREQLGVGQVDLEWDANLSTVAHLLAALVKEEGDAWERVLMRPNLLVAINQEMASLEASIKDGDEIAFFPPVTGG</sequence>
<dbReference type="CDD" id="cd00754">
    <property type="entry name" value="Ubl_MoaD"/>
    <property type="match status" value="1"/>
</dbReference>
<dbReference type="NCBIfam" id="TIGR01682">
    <property type="entry name" value="moaD"/>
    <property type="match status" value="1"/>
</dbReference>
<dbReference type="EMBL" id="AP014546">
    <property type="protein sequence ID" value="BBB31319.1"/>
    <property type="molecule type" value="Genomic_DNA"/>
</dbReference>
<dbReference type="Proteomes" id="UP000595332">
    <property type="component" value="Chromosome"/>
</dbReference>
<protein>
    <recommendedName>
        <fullName evidence="3">Molybdopterin synthase sulfur carrier subunit</fullName>
    </recommendedName>
</protein>
<dbReference type="KEGG" id="njp:NEJAP_3381"/>
<evidence type="ECO:0000256" key="3">
    <source>
        <dbReference type="ARBA" id="ARBA00024247"/>
    </source>
</evidence>
<keyword evidence="1" id="KW-0547">Nucleotide-binding</keyword>
<comment type="similarity">
    <text evidence="2">Belongs to the MoaD family.</text>
</comment>
<evidence type="ECO:0000313" key="5">
    <source>
        <dbReference type="Proteomes" id="UP000595332"/>
    </source>
</evidence>
<organism evidence="4 5">
    <name type="scientific">Neptunomonas japonica JAMM 1380</name>
    <dbReference type="NCBI Taxonomy" id="1441457"/>
    <lineage>
        <taxon>Bacteria</taxon>
        <taxon>Pseudomonadati</taxon>
        <taxon>Pseudomonadota</taxon>
        <taxon>Gammaproteobacteria</taxon>
        <taxon>Oceanospirillales</taxon>
        <taxon>Oceanospirillaceae</taxon>
        <taxon>Neptunomonas</taxon>
    </lineage>
</organism>
<evidence type="ECO:0000256" key="1">
    <source>
        <dbReference type="ARBA" id="ARBA00022741"/>
    </source>
</evidence>
<accession>A0A7R6SX24</accession>
<dbReference type="InterPro" id="IPR012675">
    <property type="entry name" value="Beta-grasp_dom_sf"/>
</dbReference>
<dbReference type="Gene3D" id="3.10.20.30">
    <property type="match status" value="1"/>
</dbReference>
<dbReference type="AlphaFoldDB" id="A0A7R6SX24"/>
<dbReference type="SUPFAM" id="SSF54285">
    <property type="entry name" value="MoaD/ThiS"/>
    <property type="match status" value="1"/>
</dbReference>
<evidence type="ECO:0000256" key="2">
    <source>
        <dbReference type="ARBA" id="ARBA00024200"/>
    </source>
</evidence>
<dbReference type="GO" id="GO:0006777">
    <property type="term" value="P:Mo-molybdopterin cofactor biosynthetic process"/>
    <property type="evidence" value="ECO:0007669"/>
    <property type="project" value="InterPro"/>
</dbReference>
<keyword evidence="5" id="KW-1185">Reference proteome</keyword>
<gene>
    <name evidence="4" type="primary">moaD</name>
    <name evidence="4" type="ORF">NEJAP_3381</name>
</gene>
<dbReference type="InterPro" id="IPR003749">
    <property type="entry name" value="ThiS/MoaD-like"/>
</dbReference>
<dbReference type="PANTHER" id="PTHR33359">
    <property type="entry name" value="MOLYBDOPTERIN SYNTHASE SULFUR CARRIER SUBUNIT"/>
    <property type="match status" value="1"/>
</dbReference>
<name>A0A7R6SX24_9GAMM</name>
<dbReference type="Pfam" id="PF02597">
    <property type="entry name" value="ThiS"/>
    <property type="match status" value="1"/>
</dbReference>
<dbReference type="InterPro" id="IPR044672">
    <property type="entry name" value="MOCS2A"/>
</dbReference>
<dbReference type="InterPro" id="IPR016155">
    <property type="entry name" value="Mopterin_synth/thiamin_S_b"/>
</dbReference>
<dbReference type="PANTHER" id="PTHR33359:SF1">
    <property type="entry name" value="MOLYBDOPTERIN SYNTHASE SULFUR CARRIER SUBUNIT"/>
    <property type="match status" value="1"/>
</dbReference>
<dbReference type="GO" id="GO:0000166">
    <property type="term" value="F:nucleotide binding"/>
    <property type="evidence" value="ECO:0007669"/>
    <property type="project" value="UniProtKB-KW"/>
</dbReference>
<proteinExistence type="inferred from homology"/>